<dbReference type="PROSITE" id="PS50005">
    <property type="entry name" value="TPR"/>
    <property type="match status" value="1"/>
</dbReference>
<keyword evidence="1" id="KW-0802">TPR repeat</keyword>
<evidence type="ECO:0000256" key="2">
    <source>
        <dbReference type="SAM" id="Phobius"/>
    </source>
</evidence>
<dbReference type="SUPFAM" id="SSF55073">
    <property type="entry name" value="Nucleotide cyclase"/>
    <property type="match status" value="1"/>
</dbReference>
<gene>
    <name evidence="4" type="ORF">ACFP85_05000</name>
</gene>
<keyword evidence="5" id="KW-1185">Reference proteome</keyword>
<organism evidence="4 5">
    <name type="scientific">Pseudobowmanella zhangzhouensis</name>
    <dbReference type="NCBI Taxonomy" id="1537679"/>
    <lineage>
        <taxon>Bacteria</taxon>
        <taxon>Pseudomonadati</taxon>
        <taxon>Pseudomonadota</taxon>
        <taxon>Gammaproteobacteria</taxon>
        <taxon>Alteromonadales</taxon>
        <taxon>Alteromonadaceae</taxon>
    </lineage>
</organism>
<dbReference type="InterPro" id="IPR029787">
    <property type="entry name" value="Nucleotide_cyclase"/>
</dbReference>
<proteinExistence type="predicted"/>
<dbReference type="SUPFAM" id="SSF48452">
    <property type="entry name" value="TPR-like"/>
    <property type="match status" value="1"/>
</dbReference>
<dbReference type="Gene3D" id="3.30.70.270">
    <property type="match status" value="1"/>
</dbReference>
<feature type="repeat" description="TPR" evidence="1">
    <location>
        <begin position="186"/>
        <end position="219"/>
    </location>
</feature>
<dbReference type="SMART" id="SM00267">
    <property type="entry name" value="GGDEF"/>
    <property type="match status" value="1"/>
</dbReference>
<dbReference type="PANTHER" id="PTHR33121:SF79">
    <property type="entry name" value="CYCLIC DI-GMP PHOSPHODIESTERASE PDED-RELATED"/>
    <property type="match status" value="1"/>
</dbReference>
<feature type="domain" description="GGDEF" evidence="3">
    <location>
        <begin position="444"/>
        <end position="607"/>
    </location>
</feature>
<reference evidence="5" key="1">
    <citation type="journal article" date="2019" name="Int. J. Syst. Evol. Microbiol.">
        <title>The Global Catalogue of Microorganisms (GCM) 10K type strain sequencing project: providing services to taxonomists for standard genome sequencing and annotation.</title>
        <authorList>
            <consortium name="The Broad Institute Genomics Platform"/>
            <consortium name="The Broad Institute Genome Sequencing Center for Infectious Disease"/>
            <person name="Wu L."/>
            <person name="Ma J."/>
        </authorList>
    </citation>
    <scope>NUCLEOTIDE SEQUENCE [LARGE SCALE GENOMIC DNA]</scope>
    <source>
        <strain evidence="5">CGMCC 1.16031</strain>
    </source>
</reference>
<evidence type="ECO:0000256" key="1">
    <source>
        <dbReference type="PROSITE-ProRule" id="PRU00339"/>
    </source>
</evidence>
<dbReference type="RefSeq" id="WP_131257210.1">
    <property type="nucleotide sequence ID" value="NZ_JBHSUS010000001.1"/>
</dbReference>
<dbReference type="GO" id="GO:0052621">
    <property type="term" value="F:diguanylate cyclase activity"/>
    <property type="evidence" value="ECO:0007669"/>
    <property type="project" value="UniProtKB-EC"/>
</dbReference>
<feature type="transmembrane region" description="Helical" evidence="2">
    <location>
        <begin position="425"/>
        <end position="445"/>
    </location>
</feature>
<dbReference type="Proteomes" id="UP001596364">
    <property type="component" value="Unassembled WGS sequence"/>
</dbReference>
<name>A0ABW1XI86_9ALTE</name>
<dbReference type="Pfam" id="PF00990">
    <property type="entry name" value="GGDEF"/>
    <property type="match status" value="1"/>
</dbReference>
<keyword evidence="2" id="KW-1133">Transmembrane helix</keyword>
<comment type="caution">
    <text evidence="4">The sequence shown here is derived from an EMBL/GenBank/DDBJ whole genome shotgun (WGS) entry which is preliminary data.</text>
</comment>
<evidence type="ECO:0000259" key="3">
    <source>
        <dbReference type="SMART" id="SM00267"/>
    </source>
</evidence>
<dbReference type="InterPro" id="IPR019734">
    <property type="entry name" value="TPR_rpt"/>
</dbReference>
<dbReference type="SMART" id="SM00028">
    <property type="entry name" value="TPR"/>
    <property type="match status" value="2"/>
</dbReference>
<dbReference type="InterPro" id="IPR050706">
    <property type="entry name" value="Cyclic-di-GMP_PDE-like"/>
</dbReference>
<dbReference type="Pfam" id="PF13181">
    <property type="entry name" value="TPR_8"/>
    <property type="match status" value="1"/>
</dbReference>
<keyword evidence="4" id="KW-0808">Transferase</keyword>
<dbReference type="InterPro" id="IPR011990">
    <property type="entry name" value="TPR-like_helical_dom_sf"/>
</dbReference>
<keyword evidence="2" id="KW-0472">Membrane</keyword>
<keyword evidence="2" id="KW-0812">Transmembrane</keyword>
<keyword evidence="4" id="KW-0548">Nucleotidyltransferase</keyword>
<dbReference type="EC" id="2.7.7.65" evidence="4"/>
<evidence type="ECO:0000313" key="4">
    <source>
        <dbReference type="EMBL" id="MFC6439506.1"/>
    </source>
</evidence>
<dbReference type="InterPro" id="IPR043128">
    <property type="entry name" value="Rev_trsase/Diguanyl_cyclase"/>
</dbReference>
<accession>A0ABW1XI86</accession>
<evidence type="ECO:0000313" key="5">
    <source>
        <dbReference type="Proteomes" id="UP001596364"/>
    </source>
</evidence>
<sequence>MQSFKPHSFVTFCLFWVFTACTYAQQISEQELINLRENILNNAYSKEHRVALLDEVSHDSFDVTSFKLLSNSVKIFREKVTNLPSFSDVERHYLIDEYPQAYFEYRLYELWLSRLPMEQTLSEIDTIYQWAETHRISSLANLSVYTKYEVLFENGQYSLAIFELQNHYPLLISEPAEAYHFDFYSDEVAYNLGKTYLLSGNFEKAREYCNLAIDTAPANVSSYTVNATLCEGIAQIKLGQHKAGEDTLLQAIQLATDIDYKYGLHLAYAQLAELYIRQIENIEKGLEFNSLAAQFISDYEDKNIQQFNVLENFAWGYLNTNPDKTYNFIQSLQVIIETLPPLTDYQNALLEIEANYYFNTGDVHVAYSKLSLLLQNLKQQAITSNVDDVEILQYFLEKRHNKVTSASSKGESYPLDISSAKLPHLSILLGLVVITILLTAMNINLRIQNRIANSKDALTGLYNREELIKRCNNSLAKNPDGLSLLLVRLPNMAKINTQVGLNTADALLKEMGQLINHHQNILLAGRVSGASFALLVKGPETQSNDSQPVKQLIDALQSKLDALEVEPSDKLLTAHIANINAQNLEHMLVKAEYDSDHHWLTEPVQLWKS</sequence>
<dbReference type="PROSITE" id="PS51257">
    <property type="entry name" value="PROKAR_LIPOPROTEIN"/>
    <property type="match status" value="1"/>
</dbReference>
<dbReference type="Gene3D" id="1.25.40.10">
    <property type="entry name" value="Tetratricopeptide repeat domain"/>
    <property type="match status" value="1"/>
</dbReference>
<dbReference type="PANTHER" id="PTHR33121">
    <property type="entry name" value="CYCLIC DI-GMP PHOSPHODIESTERASE PDEF"/>
    <property type="match status" value="1"/>
</dbReference>
<dbReference type="EMBL" id="JBHSUS010000001">
    <property type="protein sequence ID" value="MFC6439506.1"/>
    <property type="molecule type" value="Genomic_DNA"/>
</dbReference>
<protein>
    <submittedName>
        <fullName evidence="4">Diguanylate cyclase domain-containing protein</fullName>
        <ecNumber evidence="4">2.7.7.65</ecNumber>
    </submittedName>
</protein>
<dbReference type="InterPro" id="IPR000160">
    <property type="entry name" value="GGDEF_dom"/>
</dbReference>